<organism evidence="1">
    <name type="scientific">Oppiella nova</name>
    <dbReference type="NCBI Taxonomy" id="334625"/>
    <lineage>
        <taxon>Eukaryota</taxon>
        <taxon>Metazoa</taxon>
        <taxon>Ecdysozoa</taxon>
        <taxon>Arthropoda</taxon>
        <taxon>Chelicerata</taxon>
        <taxon>Arachnida</taxon>
        <taxon>Acari</taxon>
        <taxon>Acariformes</taxon>
        <taxon>Sarcoptiformes</taxon>
        <taxon>Oribatida</taxon>
        <taxon>Brachypylina</taxon>
        <taxon>Oppioidea</taxon>
        <taxon>Oppiidae</taxon>
        <taxon>Oppiella</taxon>
    </lineage>
</organism>
<dbReference type="EMBL" id="CAJPVJ010007399">
    <property type="protein sequence ID" value="CAG2171202.1"/>
    <property type="molecule type" value="Genomic_DNA"/>
</dbReference>
<dbReference type="AlphaFoldDB" id="A0A7R9M6L3"/>
<sequence length="131" mass="14954">MFASRSSYRLRDNRFKYFIGGPPINPYLKNSYSLLQSIDHSSATIHPETGESVTMRSTVDEATDRSMYWMACSGQQSLKRKQLTDDSTNLRHLLYCLKTNRNLIPVLSVQCSAYYRTAAKLEELDSNSAND</sequence>
<protein>
    <submittedName>
        <fullName evidence="1">Uncharacterized protein</fullName>
    </submittedName>
</protein>
<reference evidence="1" key="1">
    <citation type="submission" date="2020-11" db="EMBL/GenBank/DDBJ databases">
        <authorList>
            <person name="Tran Van P."/>
        </authorList>
    </citation>
    <scope>NUCLEOTIDE SEQUENCE</scope>
</reference>
<dbReference type="Proteomes" id="UP000728032">
    <property type="component" value="Unassembled WGS sequence"/>
</dbReference>
<gene>
    <name evidence="1" type="ORF">ONB1V03_LOCUS10665</name>
</gene>
<accession>A0A7R9M6L3</accession>
<keyword evidence="2" id="KW-1185">Reference proteome</keyword>
<name>A0A7R9M6L3_9ACAR</name>
<evidence type="ECO:0000313" key="2">
    <source>
        <dbReference type="Proteomes" id="UP000728032"/>
    </source>
</evidence>
<dbReference type="EMBL" id="OC922224">
    <property type="protein sequence ID" value="CAD7654015.1"/>
    <property type="molecule type" value="Genomic_DNA"/>
</dbReference>
<dbReference type="OrthoDB" id="10264870at2759"/>
<proteinExistence type="predicted"/>
<evidence type="ECO:0000313" key="1">
    <source>
        <dbReference type="EMBL" id="CAD7654015.1"/>
    </source>
</evidence>